<sequence length="83" mass="9802">MIIKLKAIGDFIRREWTNLLMRFIPDFNNNGTESSTKLYSILHFLQVINHWAIQLDAFALLGDRLCDRTTKLKTKDKKHPLSW</sequence>
<dbReference type="EMBL" id="CP073041">
    <property type="protein sequence ID" value="UXE59743.1"/>
    <property type="molecule type" value="Genomic_DNA"/>
</dbReference>
<evidence type="ECO:0000313" key="1">
    <source>
        <dbReference type="EMBL" id="UXE59743.1"/>
    </source>
</evidence>
<gene>
    <name evidence="1" type="ORF">KA717_29005</name>
</gene>
<organism evidence="1">
    <name type="scientific">Woronichinia naegeliana WA131</name>
    <dbReference type="NCBI Taxonomy" id="2824559"/>
    <lineage>
        <taxon>Bacteria</taxon>
        <taxon>Bacillati</taxon>
        <taxon>Cyanobacteriota</taxon>
        <taxon>Cyanophyceae</taxon>
        <taxon>Synechococcales</taxon>
        <taxon>Coelosphaeriaceae</taxon>
        <taxon>Woronichinia</taxon>
    </lineage>
</organism>
<protein>
    <submittedName>
        <fullName evidence="1">Uncharacterized protein</fullName>
    </submittedName>
</protein>
<dbReference type="AlphaFoldDB" id="A0A977PV45"/>
<reference evidence="1" key="1">
    <citation type="submission" date="2021-04" db="EMBL/GenBank/DDBJ databases">
        <title>Genome sequence of Woronichinia naegeliana from Washington state freshwater lake bloom.</title>
        <authorList>
            <person name="Dreher T.W."/>
        </authorList>
    </citation>
    <scope>NUCLEOTIDE SEQUENCE</scope>
    <source>
        <strain evidence="1">WA131</strain>
    </source>
</reference>
<name>A0A977PV45_9CYAN</name>
<proteinExistence type="predicted"/>
<dbReference type="KEGG" id="wna:KA717_29005"/>
<accession>A0A977PV45</accession>
<dbReference type="Proteomes" id="UP001065613">
    <property type="component" value="Chromosome"/>
</dbReference>